<dbReference type="EMBL" id="FXAY01000007">
    <property type="protein sequence ID" value="SMG48005.1"/>
    <property type="molecule type" value="Genomic_DNA"/>
</dbReference>
<dbReference type="AlphaFoldDB" id="A0A1X7L2S4"/>
<reference evidence="2" key="1">
    <citation type="submission" date="2017-04" db="EMBL/GenBank/DDBJ databases">
        <authorList>
            <person name="Varghese N."/>
            <person name="Submissions S."/>
        </authorList>
    </citation>
    <scope>NUCLEOTIDE SEQUENCE [LARGE SCALE GENOMIC DNA]</scope>
    <source>
        <strain evidence="2">VKM Ac-2510</strain>
    </source>
</reference>
<name>A0A1X7L2S4_9MICO</name>
<protein>
    <submittedName>
        <fullName evidence="1">Uncharacterized protein</fullName>
    </submittedName>
</protein>
<dbReference type="RefSeq" id="WP_085487967.1">
    <property type="nucleotide sequence ID" value="NZ_FXAY01000007.1"/>
</dbReference>
<dbReference type="STRING" id="150121.SAMN06296010_3244"/>
<proteinExistence type="predicted"/>
<keyword evidence="2" id="KW-1185">Reference proteome</keyword>
<evidence type="ECO:0000313" key="1">
    <source>
        <dbReference type="EMBL" id="SMG48005.1"/>
    </source>
</evidence>
<dbReference type="Proteomes" id="UP000193244">
    <property type="component" value="Unassembled WGS sequence"/>
</dbReference>
<evidence type="ECO:0000313" key="2">
    <source>
        <dbReference type="Proteomes" id="UP000193244"/>
    </source>
</evidence>
<gene>
    <name evidence="1" type="ORF">SAMN06296010_3244</name>
</gene>
<organism evidence="1 2">
    <name type="scientific">Agreia pratensis</name>
    <dbReference type="NCBI Taxonomy" id="150121"/>
    <lineage>
        <taxon>Bacteria</taxon>
        <taxon>Bacillati</taxon>
        <taxon>Actinomycetota</taxon>
        <taxon>Actinomycetes</taxon>
        <taxon>Micrococcales</taxon>
        <taxon>Microbacteriaceae</taxon>
        <taxon>Agreia</taxon>
    </lineage>
</organism>
<sequence>MANPDFEQFMEIVRSLPRVQDLVFRGHPALAAAVAPFVTNGLLPASQNPRVASENFTSPVLLCIVSANGRVLGPLSREAGDEEVVILPGLLLCPLSQFQVGPMTVVVLDEVESSPAGSWVEPTRGGRIPSSVEEIVANAHARVGESLSTPAAAVSSPGKFSSAILPAG</sequence>
<accession>A0A1X7L2S4</accession>
<dbReference type="OrthoDB" id="4730712at2"/>